<feature type="compositionally biased region" description="Polar residues" evidence="2">
    <location>
        <begin position="105"/>
        <end position="124"/>
    </location>
</feature>
<feature type="compositionally biased region" description="Low complexity" evidence="2">
    <location>
        <begin position="205"/>
        <end position="214"/>
    </location>
</feature>
<evidence type="ECO:0000256" key="1">
    <source>
        <dbReference type="ARBA" id="ARBA00006290"/>
    </source>
</evidence>
<dbReference type="PANTHER" id="PTHR13015:SF0">
    <property type="entry name" value="WASH COMPLEX SUBUNIT 3"/>
    <property type="match status" value="1"/>
</dbReference>
<evidence type="ECO:0000256" key="2">
    <source>
        <dbReference type="SAM" id="MobiDB-lite"/>
    </source>
</evidence>
<evidence type="ECO:0000313" key="3">
    <source>
        <dbReference type="EMBL" id="KAK8726555.1"/>
    </source>
</evidence>
<evidence type="ECO:0008006" key="5">
    <source>
        <dbReference type="Google" id="ProtNLM"/>
    </source>
</evidence>
<dbReference type="EMBL" id="JARKIK010000079">
    <property type="protein sequence ID" value="KAK8726555.1"/>
    <property type="molecule type" value="Genomic_DNA"/>
</dbReference>
<comment type="caution">
    <text evidence="3">The sequence shown here is derived from an EMBL/GenBank/DDBJ whole genome shotgun (WGS) entry which is preliminary data.</text>
</comment>
<dbReference type="Gene3D" id="1.20.5.110">
    <property type="match status" value="1"/>
</dbReference>
<reference evidence="3 4" key="1">
    <citation type="journal article" date="2024" name="BMC Genomics">
        <title>Genome assembly of redclaw crayfish (Cherax quadricarinatus) provides insights into its immune adaptation and hypoxia tolerance.</title>
        <authorList>
            <person name="Liu Z."/>
            <person name="Zheng J."/>
            <person name="Li H."/>
            <person name="Fang K."/>
            <person name="Wang S."/>
            <person name="He J."/>
            <person name="Zhou D."/>
            <person name="Weng S."/>
            <person name="Chi M."/>
            <person name="Gu Z."/>
            <person name="He J."/>
            <person name="Li F."/>
            <person name="Wang M."/>
        </authorList>
    </citation>
    <scope>NUCLEOTIDE SEQUENCE [LARGE SCALE GENOMIC DNA]</scope>
    <source>
        <strain evidence="3">ZL_2023a</strain>
    </source>
</reference>
<dbReference type="Pfam" id="PF10152">
    <property type="entry name" value="CCDC53"/>
    <property type="match status" value="1"/>
</dbReference>
<feature type="compositionally biased region" description="Polar residues" evidence="2">
    <location>
        <begin position="84"/>
        <end position="98"/>
    </location>
</feature>
<accession>A0AAW0W8R3</accession>
<organism evidence="3 4">
    <name type="scientific">Cherax quadricarinatus</name>
    <name type="common">Australian red claw crayfish</name>
    <dbReference type="NCBI Taxonomy" id="27406"/>
    <lineage>
        <taxon>Eukaryota</taxon>
        <taxon>Metazoa</taxon>
        <taxon>Ecdysozoa</taxon>
        <taxon>Arthropoda</taxon>
        <taxon>Crustacea</taxon>
        <taxon>Multicrustacea</taxon>
        <taxon>Malacostraca</taxon>
        <taxon>Eumalacostraca</taxon>
        <taxon>Eucarida</taxon>
        <taxon>Decapoda</taxon>
        <taxon>Pleocyemata</taxon>
        <taxon>Astacidea</taxon>
        <taxon>Parastacoidea</taxon>
        <taxon>Parastacidae</taxon>
        <taxon>Cherax</taxon>
    </lineage>
</organism>
<gene>
    <name evidence="3" type="ORF">OTU49_010307</name>
</gene>
<dbReference type="Proteomes" id="UP001445076">
    <property type="component" value="Unassembled WGS sequence"/>
</dbReference>
<sequence length="214" mass="23027">MERTSVVTPNVDLTKVEAINQKRTLAFINHWTLHTVAFLNQFSAVCEERLLNLDTKLRRADHTLAILESKLSSVPGLEGVVAPTSDSSQVATNNTDSAVTEKPETISSPNIDAINATHSATANTEVEPESTDEAHEVSSAPAATPVSQDPRYIQYFRMLKMGVPAPAIKMKMSNEGVDPCLLDDPNAAAPPQDATVPSRHDSDSDTSSASSWSD</sequence>
<feature type="compositionally biased region" description="Low complexity" evidence="2">
    <location>
        <begin position="178"/>
        <end position="194"/>
    </location>
</feature>
<proteinExistence type="inferred from homology"/>
<dbReference type="PANTHER" id="PTHR13015">
    <property type="entry name" value="PROTEIN AD-016-RELATED"/>
    <property type="match status" value="1"/>
</dbReference>
<feature type="region of interest" description="Disordered" evidence="2">
    <location>
        <begin position="175"/>
        <end position="214"/>
    </location>
</feature>
<dbReference type="GO" id="GO:0030041">
    <property type="term" value="P:actin filament polymerization"/>
    <property type="evidence" value="ECO:0007669"/>
    <property type="project" value="TreeGrafter"/>
</dbReference>
<feature type="region of interest" description="Disordered" evidence="2">
    <location>
        <begin position="80"/>
        <end position="145"/>
    </location>
</feature>
<keyword evidence="4" id="KW-1185">Reference proteome</keyword>
<name>A0AAW0W8R3_CHEQU</name>
<comment type="similarity">
    <text evidence="1">Belongs to the CCDC53 family.</text>
</comment>
<dbReference type="AlphaFoldDB" id="A0AAW0W8R3"/>
<dbReference type="GO" id="GO:0006887">
    <property type="term" value="P:exocytosis"/>
    <property type="evidence" value="ECO:0007669"/>
    <property type="project" value="TreeGrafter"/>
</dbReference>
<protein>
    <recommendedName>
        <fullName evidence="5">Coiled-coil domain-containing protein 53</fullName>
    </recommendedName>
</protein>
<dbReference type="GO" id="GO:0071203">
    <property type="term" value="C:WASH complex"/>
    <property type="evidence" value="ECO:0007669"/>
    <property type="project" value="InterPro"/>
</dbReference>
<dbReference type="InterPro" id="IPR019309">
    <property type="entry name" value="WASHC3"/>
</dbReference>
<evidence type="ECO:0000313" key="4">
    <source>
        <dbReference type="Proteomes" id="UP001445076"/>
    </source>
</evidence>